<comment type="caution">
    <text evidence="1">The sequence shown here is derived from an EMBL/GenBank/DDBJ whole genome shotgun (WGS) entry which is preliminary data.</text>
</comment>
<dbReference type="Proteomes" id="UP000321393">
    <property type="component" value="Unassembled WGS sequence"/>
</dbReference>
<reference evidence="3 4" key="1">
    <citation type="submission" date="2019-08" db="EMBL/GenBank/DDBJ databases">
        <title>Draft genome sequences of two oriental melons (Cucumis melo L. var makuwa).</title>
        <authorList>
            <person name="Kwon S.-Y."/>
        </authorList>
    </citation>
    <scope>NUCLEOTIDE SEQUENCE [LARGE SCALE GENOMIC DNA]</scope>
    <source>
        <strain evidence="4">cv. Chang Bougi</strain>
        <strain evidence="3">cv. SW 3</strain>
        <tissue evidence="1">Leaf</tissue>
    </source>
</reference>
<dbReference type="EMBL" id="SSTE01008385">
    <property type="protein sequence ID" value="KAA0055839.1"/>
    <property type="molecule type" value="Genomic_DNA"/>
</dbReference>
<gene>
    <name evidence="2" type="ORF">E5676_scaffold943G00320</name>
    <name evidence="1" type="ORF">E6C27_scaffold104G00140</name>
</gene>
<proteinExistence type="predicted"/>
<name>A0A5A7UQU0_CUCMM</name>
<dbReference type="EMBL" id="SSTD01004087">
    <property type="protein sequence ID" value="TYK24063.1"/>
    <property type="molecule type" value="Genomic_DNA"/>
</dbReference>
<accession>A0A5A7UQU0</accession>
<evidence type="ECO:0000313" key="4">
    <source>
        <dbReference type="Proteomes" id="UP000321947"/>
    </source>
</evidence>
<protein>
    <submittedName>
        <fullName evidence="1">CACTA en-spm transposon protein</fullName>
    </submittedName>
</protein>
<dbReference type="Proteomes" id="UP000321947">
    <property type="component" value="Unassembled WGS sequence"/>
</dbReference>
<sequence length="124" mass="14081">MLSMWKGFRRQNHCHFKKFEDPERLPHSTILGDLEQSSMNMAVRVRQPYNHNSDAKSFLQRQHELVEHWGHPIDCVKLLKETHAPSGQFVSQVAADAHGSQPLSGDEICETVLDKQSGYSKGLG</sequence>
<organism evidence="1 3">
    <name type="scientific">Cucumis melo var. makuwa</name>
    <name type="common">Oriental melon</name>
    <dbReference type="NCBI Taxonomy" id="1194695"/>
    <lineage>
        <taxon>Eukaryota</taxon>
        <taxon>Viridiplantae</taxon>
        <taxon>Streptophyta</taxon>
        <taxon>Embryophyta</taxon>
        <taxon>Tracheophyta</taxon>
        <taxon>Spermatophyta</taxon>
        <taxon>Magnoliopsida</taxon>
        <taxon>eudicotyledons</taxon>
        <taxon>Gunneridae</taxon>
        <taxon>Pentapetalae</taxon>
        <taxon>rosids</taxon>
        <taxon>fabids</taxon>
        <taxon>Cucurbitales</taxon>
        <taxon>Cucurbitaceae</taxon>
        <taxon>Benincaseae</taxon>
        <taxon>Cucumis</taxon>
    </lineage>
</organism>
<evidence type="ECO:0000313" key="1">
    <source>
        <dbReference type="EMBL" id="KAA0055839.1"/>
    </source>
</evidence>
<evidence type="ECO:0000313" key="2">
    <source>
        <dbReference type="EMBL" id="TYK24063.1"/>
    </source>
</evidence>
<dbReference type="OrthoDB" id="1921870at2759"/>
<dbReference type="AlphaFoldDB" id="A0A5A7UQU0"/>
<evidence type="ECO:0000313" key="3">
    <source>
        <dbReference type="Proteomes" id="UP000321393"/>
    </source>
</evidence>